<accession>A0A0D0CLD3</accession>
<dbReference type="InParanoid" id="A0A0D0CLD3"/>
<evidence type="ECO:0000313" key="1">
    <source>
        <dbReference type="EMBL" id="KIK83597.1"/>
    </source>
</evidence>
<sequence>MCDTMDFVLVLRDASTSDPVAKLSEDALDQLQNLPNIPLIIDSPRICHSISTYLGPVQLPSLMGPTLPNLKPMLCVSIGLWPS</sequence>
<protein>
    <submittedName>
        <fullName evidence="1">Uncharacterized protein</fullName>
    </submittedName>
</protein>
<evidence type="ECO:0000313" key="2">
    <source>
        <dbReference type="Proteomes" id="UP000054538"/>
    </source>
</evidence>
<name>A0A0D0CLD3_9AGAM</name>
<dbReference type="EMBL" id="KN825590">
    <property type="protein sequence ID" value="KIK83597.1"/>
    <property type="molecule type" value="Genomic_DNA"/>
</dbReference>
<organism evidence="1 2">
    <name type="scientific">Paxillus rubicundulus Ve08.2h10</name>
    <dbReference type="NCBI Taxonomy" id="930991"/>
    <lineage>
        <taxon>Eukaryota</taxon>
        <taxon>Fungi</taxon>
        <taxon>Dikarya</taxon>
        <taxon>Basidiomycota</taxon>
        <taxon>Agaricomycotina</taxon>
        <taxon>Agaricomycetes</taxon>
        <taxon>Agaricomycetidae</taxon>
        <taxon>Boletales</taxon>
        <taxon>Paxilineae</taxon>
        <taxon>Paxillaceae</taxon>
        <taxon>Paxillus</taxon>
    </lineage>
</organism>
<dbReference type="AlphaFoldDB" id="A0A0D0CLD3"/>
<dbReference type="Proteomes" id="UP000054538">
    <property type="component" value="Unassembled WGS sequence"/>
</dbReference>
<gene>
    <name evidence="1" type="ORF">PAXRUDRAFT_153118</name>
</gene>
<keyword evidence="2" id="KW-1185">Reference proteome</keyword>
<reference evidence="1 2" key="1">
    <citation type="submission" date="2014-04" db="EMBL/GenBank/DDBJ databases">
        <authorList>
            <consortium name="DOE Joint Genome Institute"/>
            <person name="Kuo A."/>
            <person name="Kohler A."/>
            <person name="Jargeat P."/>
            <person name="Nagy L.G."/>
            <person name="Floudas D."/>
            <person name="Copeland A."/>
            <person name="Barry K.W."/>
            <person name="Cichocki N."/>
            <person name="Veneault-Fourrey C."/>
            <person name="LaButti K."/>
            <person name="Lindquist E.A."/>
            <person name="Lipzen A."/>
            <person name="Lundell T."/>
            <person name="Morin E."/>
            <person name="Murat C."/>
            <person name="Sun H."/>
            <person name="Tunlid A."/>
            <person name="Henrissat B."/>
            <person name="Grigoriev I.V."/>
            <person name="Hibbett D.S."/>
            <person name="Martin F."/>
            <person name="Nordberg H.P."/>
            <person name="Cantor M.N."/>
            <person name="Hua S.X."/>
        </authorList>
    </citation>
    <scope>NUCLEOTIDE SEQUENCE [LARGE SCALE GENOMIC DNA]</scope>
    <source>
        <strain evidence="1 2">Ve08.2h10</strain>
    </source>
</reference>
<dbReference type="HOGENOM" id="CLU_2543273_0_0_1"/>
<proteinExistence type="predicted"/>
<dbReference type="OrthoDB" id="3266386at2759"/>
<reference evidence="2" key="2">
    <citation type="submission" date="2015-01" db="EMBL/GenBank/DDBJ databases">
        <title>Evolutionary Origins and Diversification of the Mycorrhizal Mutualists.</title>
        <authorList>
            <consortium name="DOE Joint Genome Institute"/>
            <consortium name="Mycorrhizal Genomics Consortium"/>
            <person name="Kohler A."/>
            <person name="Kuo A."/>
            <person name="Nagy L.G."/>
            <person name="Floudas D."/>
            <person name="Copeland A."/>
            <person name="Barry K.W."/>
            <person name="Cichocki N."/>
            <person name="Veneault-Fourrey C."/>
            <person name="LaButti K."/>
            <person name="Lindquist E.A."/>
            <person name="Lipzen A."/>
            <person name="Lundell T."/>
            <person name="Morin E."/>
            <person name="Murat C."/>
            <person name="Riley R."/>
            <person name="Ohm R."/>
            <person name="Sun H."/>
            <person name="Tunlid A."/>
            <person name="Henrissat B."/>
            <person name="Grigoriev I.V."/>
            <person name="Hibbett D.S."/>
            <person name="Martin F."/>
        </authorList>
    </citation>
    <scope>NUCLEOTIDE SEQUENCE [LARGE SCALE GENOMIC DNA]</scope>
    <source>
        <strain evidence="2">Ve08.2h10</strain>
    </source>
</reference>